<dbReference type="InterPro" id="IPR006869">
    <property type="entry name" value="DUF547"/>
</dbReference>
<dbReference type="PANTHER" id="PTHR46361:SF3">
    <property type="entry name" value="ELECTRON CARRIER_ PROTEIN DISULFIDE OXIDOREDUCTASE"/>
    <property type="match status" value="1"/>
</dbReference>
<proteinExistence type="predicted"/>
<dbReference type="PANTHER" id="PTHR46361">
    <property type="entry name" value="ELECTRON CARRIER/ PROTEIN DISULFIDE OXIDOREDUCTASE"/>
    <property type="match status" value="1"/>
</dbReference>
<reference evidence="2 3" key="1">
    <citation type="submission" date="2017-05" db="EMBL/GenBank/DDBJ databases">
        <title>Genomic insights into alkan degradation activity of Oleiphilus messinensis.</title>
        <authorList>
            <person name="Kozyavkin S.A."/>
            <person name="Slesarev A.I."/>
            <person name="Golyshin P.N."/>
            <person name="Korzhenkov A."/>
            <person name="Golyshina O.N."/>
            <person name="Toshchakov S.V."/>
        </authorList>
    </citation>
    <scope>NUCLEOTIDE SEQUENCE [LARGE SCALE GENOMIC DNA]</scope>
    <source>
        <strain evidence="2 3">ME102</strain>
    </source>
</reference>
<evidence type="ECO:0000313" key="2">
    <source>
        <dbReference type="EMBL" id="ARU54835.1"/>
    </source>
</evidence>
<keyword evidence="2" id="KW-0449">Lipoprotein</keyword>
<protein>
    <submittedName>
        <fullName evidence="2">Lipoprotein</fullName>
    </submittedName>
</protein>
<feature type="domain" description="DUF547" evidence="1">
    <location>
        <begin position="78"/>
        <end position="187"/>
    </location>
</feature>
<accession>A0A1Y0I5M3</accession>
<evidence type="ECO:0000259" key="1">
    <source>
        <dbReference type="Pfam" id="PF04784"/>
    </source>
</evidence>
<sequence length="265" mass="30760">MYRILWQRGIFGLLLLLHCATLSAREPEWGLYAELLDEYVAPDAKFGIEANFVDYRRLRHDPRFQQLIEELATFNPEQLDGNNERKAFYLNTYNILAIKKVIDNWPVRMVKSLGSLFNPVWNHHAGFIGGKSMTLSHLEHNVLRKMHDPRVHMALNCASLSCPDLRLEPYTGDKVEAQLDDQCRRFLHQPSKGAKIVGKYLHVSSIFKWFEADFDAVGGVRKFIFQYRPDLPSAIKIEADIDYDWTVNAHLSGRELREIRVEANF</sequence>
<dbReference type="OrthoDB" id="526867at2"/>
<name>A0A1Y0I5M3_9GAMM</name>
<dbReference type="AlphaFoldDB" id="A0A1Y0I5M3"/>
<dbReference type="EMBL" id="CP021425">
    <property type="protein sequence ID" value="ARU54835.1"/>
    <property type="molecule type" value="Genomic_DNA"/>
</dbReference>
<keyword evidence="3" id="KW-1185">Reference proteome</keyword>
<organism evidence="2 3">
    <name type="scientific">Oleiphilus messinensis</name>
    <dbReference type="NCBI Taxonomy" id="141451"/>
    <lineage>
        <taxon>Bacteria</taxon>
        <taxon>Pseudomonadati</taxon>
        <taxon>Pseudomonadota</taxon>
        <taxon>Gammaproteobacteria</taxon>
        <taxon>Oceanospirillales</taxon>
        <taxon>Oleiphilaceae</taxon>
        <taxon>Oleiphilus</taxon>
    </lineage>
</organism>
<dbReference type="Pfam" id="PF04784">
    <property type="entry name" value="DUF547"/>
    <property type="match status" value="1"/>
</dbReference>
<dbReference type="RefSeq" id="WP_087464315.1">
    <property type="nucleotide sequence ID" value="NZ_CP021425.1"/>
</dbReference>
<dbReference type="Proteomes" id="UP000196027">
    <property type="component" value="Chromosome"/>
</dbReference>
<gene>
    <name evidence="2" type="ORF">OLMES_0743</name>
</gene>
<dbReference type="KEGG" id="ome:OLMES_0743"/>
<evidence type="ECO:0000313" key="3">
    <source>
        <dbReference type="Proteomes" id="UP000196027"/>
    </source>
</evidence>